<gene>
    <name evidence="1" type="ORF">Bpfe_004013</name>
</gene>
<name>A0AAD8C511_BIOPF</name>
<keyword evidence="2" id="KW-1185">Reference proteome</keyword>
<proteinExistence type="predicted"/>
<evidence type="ECO:0000313" key="1">
    <source>
        <dbReference type="EMBL" id="KAK0066581.1"/>
    </source>
</evidence>
<comment type="caution">
    <text evidence="1">The sequence shown here is derived from an EMBL/GenBank/DDBJ whole genome shotgun (WGS) entry which is preliminary data.</text>
</comment>
<dbReference type="EMBL" id="JASAOG010000010">
    <property type="protein sequence ID" value="KAK0066581.1"/>
    <property type="molecule type" value="Genomic_DNA"/>
</dbReference>
<organism evidence="1 2">
    <name type="scientific">Biomphalaria pfeifferi</name>
    <name type="common">Bloodfluke planorb</name>
    <name type="synonym">Freshwater snail</name>
    <dbReference type="NCBI Taxonomy" id="112525"/>
    <lineage>
        <taxon>Eukaryota</taxon>
        <taxon>Metazoa</taxon>
        <taxon>Spiralia</taxon>
        <taxon>Lophotrochozoa</taxon>
        <taxon>Mollusca</taxon>
        <taxon>Gastropoda</taxon>
        <taxon>Heterobranchia</taxon>
        <taxon>Euthyneura</taxon>
        <taxon>Panpulmonata</taxon>
        <taxon>Hygrophila</taxon>
        <taxon>Lymnaeoidea</taxon>
        <taxon>Planorbidae</taxon>
        <taxon>Biomphalaria</taxon>
    </lineage>
</organism>
<dbReference type="Proteomes" id="UP001233172">
    <property type="component" value="Unassembled WGS sequence"/>
</dbReference>
<accession>A0AAD8C511</accession>
<sequence length="118" mass="13599">MHKVGSFMVSGLKGTSQSLRIRMISTLYFLCQNRALLNVNSLADSLEDDESDFTDPFRRILRRSLIGLSHTGLQHSKARSREMMPPFVSVVCLMLRHHQMLTNNYVLYVTDKRGINRK</sequence>
<dbReference type="AlphaFoldDB" id="A0AAD8C511"/>
<protein>
    <submittedName>
        <fullName evidence="1">Uncharacterized protein</fullName>
    </submittedName>
</protein>
<evidence type="ECO:0000313" key="2">
    <source>
        <dbReference type="Proteomes" id="UP001233172"/>
    </source>
</evidence>
<reference evidence="1" key="2">
    <citation type="submission" date="2023-04" db="EMBL/GenBank/DDBJ databases">
        <authorList>
            <person name="Bu L."/>
            <person name="Lu L."/>
            <person name="Laidemitt M.R."/>
            <person name="Zhang S.M."/>
            <person name="Mutuku M."/>
            <person name="Mkoji G."/>
            <person name="Steinauer M."/>
            <person name="Loker E.S."/>
        </authorList>
    </citation>
    <scope>NUCLEOTIDE SEQUENCE</scope>
    <source>
        <strain evidence="1">KasaAsao</strain>
        <tissue evidence="1">Whole Snail</tissue>
    </source>
</reference>
<reference evidence="1" key="1">
    <citation type="journal article" date="2023" name="PLoS Negl. Trop. Dis.">
        <title>A genome sequence for Biomphalaria pfeifferi, the major vector snail for the human-infecting parasite Schistosoma mansoni.</title>
        <authorList>
            <person name="Bu L."/>
            <person name="Lu L."/>
            <person name="Laidemitt M.R."/>
            <person name="Zhang S.M."/>
            <person name="Mutuku M."/>
            <person name="Mkoji G."/>
            <person name="Steinauer M."/>
            <person name="Loker E.S."/>
        </authorList>
    </citation>
    <scope>NUCLEOTIDE SEQUENCE</scope>
    <source>
        <strain evidence="1">KasaAsao</strain>
    </source>
</reference>